<dbReference type="PANTHER" id="PTHR12159">
    <property type="entry name" value="G/T AND G/U MISMATCH-SPECIFIC DNA GLYCOSYLASE"/>
    <property type="match status" value="1"/>
</dbReference>
<dbReference type="InterPro" id="IPR036895">
    <property type="entry name" value="Uracil-DNA_glycosylase-like_sf"/>
</dbReference>
<keyword evidence="1" id="KW-0227">DNA damage</keyword>
<dbReference type="GO" id="GO:0004844">
    <property type="term" value="F:uracil DNA N-glycosylase activity"/>
    <property type="evidence" value="ECO:0007669"/>
    <property type="project" value="TreeGrafter"/>
</dbReference>
<dbReference type="Pfam" id="PF03167">
    <property type="entry name" value="UDG"/>
    <property type="match status" value="1"/>
</dbReference>
<dbReference type="OrthoDB" id="565731at2759"/>
<dbReference type="SUPFAM" id="SSF52141">
    <property type="entry name" value="Uracil-DNA glycosylase-like"/>
    <property type="match status" value="1"/>
</dbReference>
<evidence type="ECO:0000256" key="1">
    <source>
        <dbReference type="ARBA" id="ARBA00022763"/>
    </source>
</evidence>
<reference evidence="5" key="1">
    <citation type="submission" date="2021-06" db="EMBL/GenBank/DDBJ databases">
        <authorList>
            <person name="Kallberg Y."/>
            <person name="Tangrot J."/>
            <person name="Rosling A."/>
        </authorList>
    </citation>
    <scope>NUCLEOTIDE SEQUENCE</scope>
    <source>
        <strain evidence="5">MT106</strain>
    </source>
</reference>
<keyword evidence="3" id="KW-0234">DNA repair</keyword>
<dbReference type="Proteomes" id="UP000789831">
    <property type="component" value="Unassembled WGS sequence"/>
</dbReference>
<feature type="domain" description="Uracil-DNA glycosylase-like" evidence="4">
    <location>
        <begin position="111"/>
        <end position="213"/>
    </location>
</feature>
<keyword evidence="6" id="KW-1185">Reference proteome</keyword>
<keyword evidence="2" id="KW-0378">Hydrolase</keyword>
<proteinExistence type="predicted"/>
<organism evidence="5 6">
    <name type="scientific">Ambispora gerdemannii</name>
    <dbReference type="NCBI Taxonomy" id="144530"/>
    <lineage>
        <taxon>Eukaryota</taxon>
        <taxon>Fungi</taxon>
        <taxon>Fungi incertae sedis</taxon>
        <taxon>Mucoromycota</taxon>
        <taxon>Glomeromycotina</taxon>
        <taxon>Glomeromycetes</taxon>
        <taxon>Archaeosporales</taxon>
        <taxon>Ambisporaceae</taxon>
        <taxon>Ambispora</taxon>
    </lineage>
</organism>
<dbReference type="Gene3D" id="3.40.470.10">
    <property type="entry name" value="Uracil-DNA glycosylase-like domain"/>
    <property type="match status" value="1"/>
</dbReference>
<evidence type="ECO:0000256" key="2">
    <source>
        <dbReference type="ARBA" id="ARBA00022801"/>
    </source>
</evidence>
<dbReference type="CDD" id="cd10028">
    <property type="entry name" value="UDG-F2_TDG_MUG"/>
    <property type="match status" value="1"/>
</dbReference>
<comment type="caution">
    <text evidence="5">The sequence shown here is derived from an EMBL/GenBank/DDBJ whole genome shotgun (WGS) entry which is preliminary data.</text>
</comment>
<protein>
    <submittedName>
        <fullName evidence="5">8399_t:CDS:1</fullName>
    </submittedName>
</protein>
<sequence length="257" mass="29488">MSEFRNLVQKFSYHQNLKLDDDKDNIEHQGKQTGRNTVNMTTKASAATTLIKRSSSHSTKTLQSQQIINNPYPTLKSSWKAKKSRNKDDDDEFIKSLPPLSDVIAYNLDGIVSAKAGHHFANKGNSFYPCLVQSGLTYGKKVTFEDDIAFPRTFNYGITNLVNRVTRGSNDLNQQELRQGIPIMLEKVKKYHPKILCFIGKCVFDVFMQYNNLDPNVKKYGLQSIRIPCGRVVIKPEERLELFKELRRILDELKINK</sequence>
<dbReference type="GO" id="GO:0006285">
    <property type="term" value="P:base-excision repair, AP site formation"/>
    <property type="evidence" value="ECO:0007669"/>
    <property type="project" value="InterPro"/>
</dbReference>
<evidence type="ECO:0000313" key="6">
    <source>
        <dbReference type="Proteomes" id="UP000789831"/>
    </source>
</evidence>
<name>A0A9N8ZA98_9GLOM</name>
<evidence type="ECO:0000313" key="5">
    <source>
        <dbReference type="EMBL" id="CAG8486512.1"/>
    </source>
</evidence>
<dbReference type="EMBL" id="CAJVPL010000350">
    <property type="protein sequence ID" value="CAG8486512.1"/>
    <property type="molecule type" value="Genomic_DNA"/>
</dbReference>
<dbReference type="InterPro" id="IPR005122">
    <property type="entry name" value="Uracil-DNA_glycosylase-like"/>
</dbReference>
<dbReference type="GO" id="GO:0008263">
    <property type="term" value="F:pyrimidine-specific mismatch base pair DNA N-glycosylase activity"/>
    <property type="evidence" value="ECO:0007669"/>
    <property type="project" value="TreeGrafter"/>
</dbReference>
<accession>A0A9N8ZA98</accession>
<dbReference type="AlphaFoldDB" id="A0A9N8ZA98"/>
<evidence type="ECO:0000259" key="4">
    <source>
        <dbReference type="Pfam" id="PF03167"/>
    </source>
</evidence>
<gene>
    <name evidence="5" type="ORF">AGERDE_LOCUS3512</name>
</gene>
<evidence type="ECO:0000256" key="3">
    <source>
        <dbReference type="ARBA" id="ARBA00023204"/>
    </source>
</evidence>
<dbReference type="InterPro" id="IPR015637">
    <property type="entry name" value="MUG/TDG"/>
</dbReference>
<dbReference type="PANTHER" id="PTHR12159:SF9">
    <property type="entry name" value="G_T MISMATCH-SPECIFIC THYMINE DNA GLYCOSYLASE"/>
    <property type="match status" value="1"/>
</dbReference>